<dbReference type="CDD" id="cd05799">
    <property type="entry name" value="PGM2"/>
    <property type="match status" value="1"/>
</dbReference>
<dbReference type="OrthoDB" id="9806956at2"/>
<dbReference type="RefSeq" id="WP_068628739.1">
    <property type="nucleotide sequence ID" value="NZ_LSZQ01000013.1"/>
</dbReference>
<comment type="caution">
    <text evidence="10">The sequence shown here is derived from an EMBL/GenBank/DDBJ whole genome shotgun (WGS) entry which is preliminary data.</text>
</comment>
<dbReference type="InterPro" id="IPR036900">
    <property type="entry name" value="A-D-PHexomutase_C_sf"/>
</dbReference>
<comment type="similarity">
    <text evidence="2">Belongs to the phosphohexose mutase family.</text>
</comment>
<evidence type="ECO:0000259" key="9">
    <source>
        <dbReference type="Pfam" id="PF02880"/>
    </source>
</evidence>
<dbReference type="InterPro" id="IPR016066">
    <property type="entry name" value="A-D-PHexomutase_CS"/>
</dbReference>
<dbReference type="SUPFAM" id="SSF53738">
    <property type="entry name" value="Phosphoglucomutase, first 3 domains"/>
    <property type="match status" value="4"/>
</dbReference>
<dbReference type="Proteomes" id="UP000070058">
    <property type="component" value="Unassembled WGS sequence"/>
</dbReference>
<dbReference type="Gene3D" id="3.40.120.10">
    <property type="entry name" value="Alpha-D-Glucose-1,6-Bisphosphate, subunit A, domain 3"/>
    <property type="match status" value="3"/>
</dbReference>
<evidence type="ECO:0000259" key="8">
    <source>
        <dbReference type="Pfam" id="PF02879"/>
    </source>
</evidence>
<dbReference type="Pfam" id="PF02878">
    <property type="entry name" value="PGM_PMM_I"/>
    <property type="match status" value="1"/>
</dbReference>
<evidence type="ECO:0000256" key="5">
    <source>
        <dbReference type="ARBA" id="ARBA00022842"/>
    </source>
</evidence>
<feature type="domain" description="Alpha-D-phosphohexomutase alpha/beta/alpha" evidence="9">
    <location>
        <begin position="379"/>
        <end position="448"/>
    </location>
</feature>
<dbReference type="InterPro" id="IPR005845">
    <property type="entry name" value="A-D-PHexomutase_a/b/a-II"/>
</dbReference>
<evidence type="ECO:0000256" key="6">
    <source>
        <dbReference type="ARBA" id="ARBA00023235"/>
    </source>
</evidence>
<keyword evidence="5" id="KW-0460">Magnesium</keyword>
<dbReference type="SUPFAM" id="SSF55957">
    <property type="entry name" value="Phosphoglucomutase, C-terminal domain"/>
    <property type="match status" value="1"/>
</dbReference>
<protein>
    <submittedName>
        <fullName evidence="10">Phosphoglucomutase</fullName>
    </submittedName>
</protein>
<reference evidence="11" key="1">
    <citation type="submission" date="2016-02" db="EMBL/GenBank/DDBJ databases">
        <authorList>
            <person name="Sanders J.G."/>
            <person name="Lin J.Y."/>
            <person name="Wertz J.T."/>
            <person name="Russell J.A."/>
            <person name="Moreau C.S."/>
            <person name="Powell S."/>
        </authorList>
    </citation>
    <scope>NUCLEOTIDE SEQUENCE [LARGE SCALE GENOMIC DNA]</scope>
    <source>
        <strain evidence="11">CAG34</strain>
    </source>
</reference>
<dbReference type="InterPro" id="IPR005846">
    <property type="entry name" value="A-D-PHexomutase_a/b/a-III"/>
</dbReference>
<dbReference type="Pfam" id="PF02879">
    <property type="entry name" value="PGM_PMM_II"/>
    <property type="match status" value="1"/>
</dbReference>
<feature type="domain" description="Alpha-D-phosphohexomutase alpha/beta/alpha" evidence="8">
    <location>
        <begin position="266"/>
        <end position="366"/>
    </location>
</feature>
<dbReference type="GO" id="GO:0000287">
    <property type="term" value="F:magnesium ion binding"/>
    <property type="evidence" value="ECO:0007669"/>
    <property type="project" value="InterPro"/>
</dbReference>
<feature type="domain" description="Alpha-D-phosphohexomutase alpha/beta/alpha" evidence="7">
    <location>
        <begin position="131"/>
        <end position="236"/>
    </location>
</feature>
<keyword evidence="11" id="KW-1185">Reference proteome</keyword>
<gene>
    <name evidence="10" type="ORF">AXK11_02015</name>
</gene>
<evidence type="ECO:0000256" key="3">
    <source>
        <dbReference type="ARBA" id="ARBA00022553"/>
    </source>
</evidence>
<keyword evidence="4" id="KW-0479">Metal-binding</keyword>
<name>A0A139SST5_9BACT</name>
<keyword evidence="6" id="KW-0413">Isomerase</keyword>
<dbReference type="PANTHER" id="PTHR45745">
    <property type="entry name" value="PHOSPHOMANNOMUTASE 45A"/>
    <property type="match status" value="1"/>
</dbReference>
<evidence type="ECO:0000256" key="4">
    <source>
        <dbReference type="ARBA" id="ARBA00022723"/>
    </source>
</evidence>
<keyword evidence="3" id="KW-0597">Phosphoprotein</keyword>
<evidence type="ECO:0000256" key="1">
    <source>
        <dbReference type="ARBA" id="ARBA00001946"/>
    </source>
</evidence>
<evidence type="ECO:0000313" key="10">
    <source>
        <dbReference type="EMBL" id="KXU37594.1"/>
    </source>
</evidence>
<dbReference type="PROSITE" id="PS00710">
    <property type="entry name" value="PGM_PMM"/>
    <property type="match status" value="1"/>
</dbReference>
<evidence type="ECO:0000256" key="2">
    <source>
        <dbReference type="ARBA" id="ARBA00010231"/>
    </source>
</evidence>
<comment type="cofactor">
    <cofactor evidence="1">
        <name>Mg(2+)</name>
        <dbReference type="ChEBI" id="CHEBI:18420"/>
    </cofactor>
</comment>
<proteinExistence type="inferred from homology"/>
<dbReference type="GO" id="GO:0006166">
    <property type="term" value="P:purine ribonucleoside salvage"/>
    <property type="evidence" value="ECO:0007669"/>
    <property type="project" value="TreeGrafter"/>
</dbReference>
<dbReference type="STRING" id="1548207.AXK11_02015"/>
<evidence type="ECO:0000313" key="11">
    <source>
        <dbReference type="Proteomes" id="UP000070058"/>
    </source>
</evidence>
<evidence type="ECO:0000259" key="7">
    <source>
        <dbReference type="Pfam" id="PF02878"/>
    </source>
</evidence>
<feature type="domain" description="Alpha-D-phosphohexomutase alpha/beta/alpha" evidence="9">
    <location>
        <begin position="485"/>
        <end position="543"/>
    </location>
</feature>
<sequence length="677" mass="72806">MTLLEKLETAAAEQKLLPTALENLKKFLAAGLPAWAQESIGELVDAGQWAELNDRFYAFISFGTGGMRGRTIGKVSTAAERGETGADHAAIGSNLLNDFTLLRAVIGLYRYTQRYLAEGASAPAAAPASTLHATAAGASHAPPRPRLVVAHDVRHFSRHFCELAASTWVKLGGEALIFDGPRSTPQLSYTLRAQRAHAGIVITASHNPPHDNGFKAYFDDGAQIVPPHDSAVVAEVGAVPLAELAVYLVKDLSEVVTLGAEADAGYRRAARSALIDPEVLRRTKLRVVFTNIHGTGAIASVPLLEDAGCEVLTVPEQLAFDARFPSVKSPNPENAEALSLGVALAEARGADVVMATDPDCDRMGVAVRNRSGQMELLTGNQIGALLADYRLSQYKAQGLIPAAGSERACLLKTFVTTGLQDAIGAAHGVKVVNTLTGFKWISAKLRRYEEQAARALAEATSSAGSPNSGEAAPRLDSLGWPERVRALQTHSAFLVLGSEESYGYMPNDLVRDKDGNTACLMFAELCAALKARGLTAGEALDELYLRHGFYLEGTINLYYEGASGKAKIDRILASYRASPPKNFGEWRVTEFEDFGRQDFYDADGERIPKQDLYFVTLSNGYRFAARGSGTEPKMKFYLFASEPVASAAELPRVKAETRATLAELSEKIEADARSRTE</sequence>
<dbReference type="PANTHER" id="PTHR45745:SF1">
    <property type="entry name" value="PHOSPHOGLUCOMUTASE 2B-RELATED"/>
    <property type="match status" value="1"/>
</dbReference>
<dbReference type="EMBL" id="LSZQ01000013">
    <property type="protein sequence ID" value="KXU37594.1"/>
    <property type="molecule type" value="Genomic_DNA"/>
</dbReference>
<organism evidence="10 11">
    <name type="scientific">Cephaloticoccus primus</name>
    <dbReference type="NCBI Taxonomy" id="1548207"/>
    <lineage>
        <taxon>Bacteria</taxon>
        <taxon>Pseudomonadati</taxon>
        <taxon>Verrucomicrobiota</taxon>
        <taxon>Opitutia</taxon>
        <taxon>Opitutales</taxon>
        <taxon>Opitutaceae</taxon>
        <taxon>Cephaloticoccus</taxon>
    </lineage>
</organism>
<accession>A0A139SST5</accession>
<dbReference type="GO" id="GO:0008973">
    <property type="term" value="F:phosphopentomutase activity"/>
    <property type="evidence" value="ECO:0007669"/>
    <property type="project" value="TreeGrafter"/>
</dbReference>
<dbReference type="Pfam" id="PF02880">
    <property type="entry name" value="PGM_PMM_III"/>
    <property type="match status" value="2"/>
</dbReference>
<dbReference type="AlphaFoldDB" id="A0A139SST5"/>
<dbReference type="InterPro" id="IPR005844">
    <property type="entry name" value="A-D-PHexomutase_a/b/a-I"/>
</dbReference>
<dbReference type="GO" id="GO:0005975">
    <property type="term" value="P:carbohydrate metabolic process"/>
    <property type="evidence" value="ECO:0007669"/>
    <property type="project" value="InterPro"/>
</dbReference>
<dbReference type="InterPro" id="IPR016055">
    <property type="entry name" value="A-D-PHexomutase_a/b/a-I/II/III"/>
</dbReference>